<keyword evidence="3" id="KW-1185">Reference proteome</keyword>
<feature type="domain" description="Effector-associated" evidence="1">
    <location>
        <begin position="1"/>
        <end position="86"/>
    </location>
</feature>
<reference evidence="2" key="1">
    <citation type="submission" date="2020-09" db="EMBL/GenBank/DDBJ databases">
        <title>Iningainema tapete sp. nov. (Scytonemataceae, Cyanobacteria) from greenhouses in central Florida (USA) produces two types of nodularin with biosynthetic potential for microcystin-LR and anabaenopeptins.</title>
        <authorList>
            <person name="Berthold D.E."/>
            <person name="Lefler F.W."/>
            <person name="Huang I.-S."/>
            <person name="Abdulla H."/>
            <person name="Zimba P.V."/>
            <person name="Laughinghouse H.D. IV."/>
        </authorList>
    </citation>
    <scope>NUCLEOTIDE SEQUENCE</scope>
    <source>
        <strain evidence="2">BLCCT55</strain>
    </source>
</reference>
<comment type="caution">
    <text evidence="2">The sequence shown here is derived from an EMBL/GenBank/DDBJ whole genome shotgun (WGS) entry which is preliminary data.</text>
</comment>
<dbReference type="EMBL" id="JACXAE010000075">
    <property type="protein sequence ID" value="MBD2775093.1"/>
    <property type="molecule type" value="Genomic_DNA"/>
</dbReference>
<sequence>MKLNGQQYRILRDALIDAFPSQQRLAELVRFRLDKNLNAIVMGDDLQAIVFRLIQAAEAEGWVDKLIVSARESNPGNSKLFFIASELNLATPMPPELSARGALEKIIKKTNSFLDVNTWREKLGTIEAQVCRIEITDNNNVKSFGTGFIIAPNVVMTNYHVIEPVILEQATPSNVVLRFDYKQLADGKKINEGTEYRLVEDDWLIDQSPYAENISSKPDELDYALLRVDGVSGEEQIGRNPDPNSSKRGWIKLPTEPHYQFLPNTPLLIVQHPKAEPLKLAFDTEAIIDINENGTMVKYKTNTEPGSSGSPCFDINWNLVALHHSGDPDWNPTYNAGTPLSAICSYLEKQGLLKDLRSGLPVYRRF</sequence>
<name>A0A8J6XY14_9CYAN</name>
<gene>
    <name evidence="2" type="ORF">ICL16_24255</name>
</gene>
<dbReference type="InterPro" id="IPR045430">
    <property type="entry name" value="EAD1"/>
</dbReference>
<dbReference type="AlphaFoldDB" id="A0A8J6XY14"/>
<proteinExistence type="predicted"/>
<protein>
    <submittedName>
        <fullName evidence="2">Trypsin-like peptidase domain-containing protein</fullName>
    </submittedName>
</protein>
<accession>A0A8J6XY14</accession>
<dbReference type="Pfam" id="PF19955">
    <property type="entry name" value="EAD1"/>
    <property type="match status" value="1"/>
</dbReference>
<dbReference type="InterPro" id="IPR043504">
    <property type="entry name" value="Peptidase_S1_PA_chymotrypsin"/>
</dbReference>
<dbReference type="PANTHER" id="PTHR14389">
    <property type="entry name" value="SI:CH1073-475A24.1"/>
    <property type="match status" value="1"/>
</dbReference>
<dbReference type="Pfam" id="PF13365">
    <property type="entry name" value="Trypsin_2"/>
    <property type="match status" value="1"/>
</dbReference>
<dbReference type="PANTHER" id="PTHR14389:SF3">
    <property type="entry name" value="PROTEIN FAM111A-LIKE"/>
    <property type="match status" value="1"/>
</dbReference>
<dbReference type="SUPFAM" id="SSF50494">
    <property type="entry name" value="Trypsin-like serine proteases"/>
    <property type="match status" value="1"/>
</dbReference>
<evidence type="ECO:0000313" key="2">
    <source>
        <dbReference type="EMBL" id="MBD2775093.1"/>
    </source>
</evidence>
<evidence type="ECO:0000313" key="3">
    <source>
        <dbReference type="Proteomes" id="UP000629098"/>
    </source>
</evidence>
<organism evidence="2 3">
    <name type="scientific">Iningainema tapete BLCC-T55</name>
    <dbReference type="NCBI Taxonomy" id="2748662"/>
    <lineage>
        <taxon>Bacteria</taxon>
        <taxon>Bacillati</taxon>
        <taxon>Cyanobacteriota</taxon>
        <taxon>Cyanophyceae</taxon>
        <taxon>Nostocales</taxon>
        <taxon>Scytonemataceae</taxon>
        <taxon>Iningainema tapete</taxon>
    </lineage>
</organism>
<evidence type="ECO:0000259" key="1">
    <source>
        <dbReference type="Pfam" id="PF19955"/>
    </source>
</evidence>
<dbReference type="InterPro" id="IPR009003">
    <property type="entry name" value="Peptidase_S1_PA"/>
</dbReference>
<dbReference type="Proteomes" id="UP000629098">
    <property type="component" value="Unassembled WGS sequence"/>
</dbReference>
<dbReference type="Gene3D" id="2.40.10.10">
    <property type="entry name" value="Trypsin-like serine proteases"/>
    <property type="match status" value="2"/>
</dbReference>